<evidence type="ECO:0000313" key="2">
    <source>
        <dbReference type="Proteomes" id="UP000095488"/>
    </source>
</evidence>
<dbReference type="InterPro" id="IPR030902">
    <property type="entry name" value="CLB_0814_fam"/>
</dbReference>
<dbReference type="EMBL" id="CYZR01000002">
    <property type="protein sequence ID" value="CUN70019.1"/>
    <property type="molecule type" value="Genomic_DNA"/>
</dbReference>
<evidence type="ECO:0000313" key="1">
    <source>
        <dbReference type="EMBL" id="CUN70019.1"/>
    </source>
</evidence>
<dbReference type="Proteomes" id="UP000095488">
    <property type="component" value="Unassembled WGS sequence"/>
</dbReference>
<organism evidence="1 2">
    <name type="scientific">Sarcina ventriculi</name>
    <name type="common">Clostridium ventriculi</name>
    <dbReference type="NCBI Taxonomy" id="1267"/>
    <lineage>
        <taxon>Bacteria</taxon>
        <taxon>Bacillati</taxon>
        <taxon>Bacillota</taxon>
        <taxon>Clostridia</taxon>
        <taxon>Eubacteriales</taxon>
        <taxon>Clostridiaceae</taxon>
        <taxon>Sarcina</taxon>
    </lineage>
</organism>
<sequence>MRAVYKNPKELATKLKDVVDLYFDDLITYEKLKETVEKMIKANKDSIYKDGFMPVKLISALGEERKAVIDKIAKEMNN</sequence>
<dbReference type="NCBIfam" id="TIGR04540">
    <property type="entry name" value="CLB_0814_fam"/>
    <property type="match status" value="1"/>
</dbReference>
<name>A0ABM9UPN8_SARVE</name>
<proteinExistence type="predicted"/>
<comment type="caution">
    <text evidence="1">The sequence shown here is derived from an EMBL/GenBank/DDBJ whole genome shotgun (WGS) entry which is preliminary data.</text>
</comment>
<gene>
    <name evidence="1" type="ORF">ERS852473_00892</name>
</gene>
<protein>
    <submittedName>
        <fullName evidence="1">Uncharacterized protein</fullName>
    </submittedName>
</protein>
<reference evidence="1 2" key="1">
    <citation type="submission" date="2015-09" db="EMBL/GenBank/DDBJ databases">
        <authorList>
            <consortium name="Pathogen Informatics"/>
        </authorList>
    </citation>
    <scope>NUCLEOTIDE SEQUENCE [LARGE SCALE GENOMIC DNA]</scope>
    <source>
        <strain evidence="1 2">2789STDY5834858</strain>
    </source>
</reference>
<accession>A0ABM9UPN8</accession>
<dbReference type="RefSeq" id="WP_055258031.1">
    <property type="nucleotide sequence ID" value="NZ_BCMV01000073.1"/>
</dbReference>
<keyword evidence="2" id="KW-1185">Reference proteome</keyword>